<name>A0A221W5R8_9PSEU</name>
<feature type="binding site" evidence="2">
    <location>
        <position position="205"/>
    </location>
    <ligand>
        <name>Zn(2+)</name>
        <dbReference type="ChEBI" id="CHEBI:29105"/>
        <label>1</label>
        <note>catalytic</note>
    </ligand>
</feature>
<dbReference type="SUPFAM" id="SSF51569">
    <property type="entry name" value="Aldolase"/>
    <property type="match status" value="1"/>
</dbReference>
<dbReference type="KEGG" id="ahg:AHOG_17800"/>
<gene>
    <name evidence="3" type="primary">fbaA</name>
    <name evidence="3" type="ORF">AHOG_17800</name>
</gene>
<dbReference type="RefSeq" id="WP_093942391.1">
    <property type="nucleotide sequence ID" value="NZ_CP022521.1"/>
</dbReference>
<feature type="binding site" evidence="2">
    <location>
        <position position="105"/>
    </location>
    <ligand>
        <name>Zn(2+)</name>
        <dbReference type="ChEBI" id="CHEBI:29105"/>
        <label>2</label>
    </ligand>
</feature>
<proteinExistence type="predicted"/>
<dbReference type="Gene3D" id="3.20.20.70">
    <property type="entry name" value="Aldolase class I"/>
    <property type="match status" value="1"/>
</dbReference>
<protein>
    <submittedName>
        <fullName evidence="3">Putative fructose-bisphosphate aldolase</fullName>
        <ecNumber evidence="3">4.1.2.13</ecNumber>
    </submittedName>
</protein>
<dbReference type="Pfam" id="PF01116">
    <property type="entry name" value="F_bP_aldolase"/>
    <property type="match status" value="1"/>
</dbReference>
<dbReference type="AlphaFoldDB" id="A0A221W5R8"/>
<feature type="binding site" evidence="2">
    <location>
        <position position="84"/>
    </location>
    <ligand>
        <name>Zn(2+)</name>
        <dbReference type="ChEBI" id="CHEBI:29105"/>
        <label>1</label>
        <note>catalytic</note>
    </ligand>
</feature>
<dbReference type="PANTHER" id="PTHR30304">
    <property type="entry name" value="D-TAGATOSE-1,6-BISPHOSPHATE ALDOLASE"/>
    <property type="match status" value="1"/>
</dbReference>
<dbReference type="Proteomes" id="UP000204221">
    <property type="component" value="Chromosome"/>
</dbReference>
<dbReference type="InterPro" id="IPR013785">
    <property type="entry name" value="Aldolase_TIM"/>
</dbReference>
<evidence type="ECO:0000313" key="4">
    <source>
        <dbReference type="Proteomes" id="UP000204221"/>
    </source>
</evidence>
<dbReference type="CDD" id="cd00947">
    <property type="entry name" value="TBP_aldolase_IIB"/>
    <property type="match status" value="1"/>
</dbReference>
<sequence length="278" mass="29252">MPLVSTSDIVIPAADEGIGCGAFNAVALEHVSAIIAGAEAVRTPVILQVSHNAVRHHGALGPIGAALVAAARAARVPVAVHLDHAESAELVREAVALGFSSVMFDASVLDYADNVLATRAVVEHCRAHRVWVEAELGEVGGKDGAHAPWVRTDPEEAEAFVTETGVDCLAVAVGTSHAMDTRDARLDLGLIAALRARAGVPLVLHGSSGVADDHLIEAVRHGMTKINIATRLNQVFTEGVRERLAERPAEVDPRKYLGAGRERLTAEVSRLLSLLSTR</sequence>
<feature type="binding site" evidence="2">
    <location>
        <position position="177"/>
    </location>
    <ligand>
        <name>Zn(2+)</name>
        <dbReference type="ChEBI" id="CHEBI:29105"/>
        <label>1</label>
        <note>catalytic</note>
    </ligand>
</feature>
<keyword evidence="2" id="KW-0862">Zinc</keyword>
<feature type="binding site" evidence="2">
    <location>
        <position position="135"/>
    </location>
    <ligand>
        <name>Zn(2+)</name>
        <dbReference type="ChEBI" id="CHEBI:29105"/>
        <label>2</label>
    </ligand>
</feature>
<reference evidence="3 4" key="1">
    <citation type="submission" date="2017-07" db="EMBL/GenBank/DDBJ databases">
        <title>Complete genome sequence of Actinoalloteichus hoggarensis DSM 45943, type strain of Actinoalloteichus hoggarensis.</title>
        <authorList>
            <person name="Ruckert C."/>
            <person name="Nouioui I."/>
            <person name="Willmese J."/>
            <person name="van Wezel G."/>
            <person name="Klenk H.-P."/>
            <person name="Kalinowski J."/>
            <person name="Zotchev S.B."/>
        </authorList>
    </citation>
    <scope>NUCLEOTIDE SEQUENCE [LARGE SCALE GENOMIC DNA]</scope>
    <source>
        <strain evidence="3 4">DSM 45943</strain>
    </source>
</reference>
<dbReference type="OrthoDB" id="9803995at2"/>
<accession>A0A221W5R8</accession>
<dbReference type="InterPro" id="IPR000771">
    <property type="entry name" value="FBA_II"/>
</dbReference>
<dbReference type="EC" id="4.1.2.13" evidence="3"/>
<dbReference type="GO" id="GO:0005975">
    <property type="term" value="P:carbohydrate metabolic process"/>
    <property type="evidence" value="ECO:0007669"/>
    <property type="project" value="InterPro"/>
</dbReference>
<keyword evidence="3" id="KW-0456">Lyase</keyword>
<evidence type="ECO:0000313" key="3">
    <source>
        <dbReference type="EMBL" id="ASO21185.1"/>
    </source>
</evidence>
<evidence type="ECO:0000256" key="2">
    <source>
        <dbReference type="PIRSR" id="PIRSR001359-3"/>
    </source>
</evidence>
<evidence type="ECO:0000256" key="1">
    <source>
        <dbReference type="PIRSR" id="PIRSR001359-1"/>
    </source>
</evidence>
<dbReference type="GO" id="GO:0008270">
    <property type="term" value="F:zinc ion binding"/>
    <property type="evidence" value="ECO:0007669"/>
    <property type="project" value="InterPro"/>
</dbReference>
<keyword evidence="2" id="KW-0479">Metal-binding</keyword>
<feature type="active site" description="Proton donor" evidence="1">
    <location>
        <position position="83"/>
    </location>
</feature>
<dbReference type="NCBIfam" id="TIGR00167">
    <property type="entry name" value="cbbA"/>
    <property type="match status" value="1"/>
</dbReference>
<keyword evidence="4" id="KW-1185">Reference proteome</keyword>
<dbReference type="PANTHER" id="PTHR30304:SF0">
    <property type="entry name" value="D-TAGATOSE-1,6-BISPHOSPHATE ALDOLASE SUBUNIT GATY-RELATED"/>
    <property type="match status" value="1"/>
</dbReference>
<dbReference type="EMBL" id="CP022521">
    <property type="protein sequence ID" value="ASO21185.1"/>
    <property type="molecule type" value="Genomic_DNA"/>
</dbReference>
<organism evidence="3 4">
    <name type="scientific">Actinoalloteichus hoggarensis</name>
    <dbReference type="NCBI Taxonomy" id="1470176"/>
    <lineage>
        <taxon>Bacteria</taxon>
        <taxon>Bacillati</taxon>
        <taxon>Actinomycetota</taxon>
        <taxon>Actinomycetes</taxon>
        <taxon>Pseudonocardiales</taxon>
        <taxon>Pseudonocardiaceae</taxon>
        <taxon>Actinoalloteichus</taxon>
    </lineage>
</organism>
<dbReference type="PIRSF" id="PIRSF001359">
    <property type="entry name" value="F_bP_aldolase_II"/>
    <property type="match status" value="1"/>
</dbReference>
<dbReference type="GO" id="GO:0004332">
    <property type="term" value="F:fructose-bisphosphate aldolase activity"/>
    <property type="evidence" value="ECO:0007669"/>
    <property type="project" value="UniProtKB-EC"/>
</dbReference>
<comment type="cofactor">
    <cofactor evidence="2">
        <name>Zn(2+)</name>
        <dbReference type="ChEBI" id="CHEBI:29105"/>
    </cofactor>
    <text evidence="2">Binds 2 Zn(2+) ions per subunit. One is catalytic and the other provides a structural contribution.</text>
</comment>
<dbReference type="InterPro" id="IPR050246">
    <property type="entry name" value="Class_II_FBP_aldolase"/>
</dbReference>